<comment type="caution">
    <text evidence="8">The sequence shown here is derived from an EMBL/GenBank/DDBJ whole genome shotgun (WGS) entry which is preliminary data.</text>
</comment>
<evidence type="ECO:0000259" key="7">
    <source>
        <dbReference type="Pfam" id="PF05223"/>
    </source>
</evidence>
<name>A0ABW4C8P8_9BACL</name>
<keyword evidence="4" id="KW-1133">Transmembrane helix</keyword>
<dbReference type="Gene3D" id="3.90.1310.10">
    <property type="entry name" value="Penicillin-binding protein 2a (Domain 2)"/>
    <property type="match status" value="1"/>
</dbReference>
<dbReference type="Gene3D" id="3.40.710.10">
    <property type="entry name" value="DD-peptidase/beta-lactamase superfamily"/>
    <property type="match status" value="1"/>
</dbReference>
<dbReference type="Gene3D" id="3.30.1390.30">
    <property type="entry name" value="Penicillin-binding protein 2a, domain 3"/>
    <property type="match status" value="1"/>
</dbReference>
<evidence type="ECO:0000256" key="2">
    <source>
        <dbReference type="ARBA" id="ARBA00007171"/>
    </source>
</evidence>
<evidence type="ECO:0000259" key="6">
    <source>
        <dbReference type="Pfam" id="PF03717"/>
    </source>
</evidence>
<dbReference type="InterPro" id="IPR012338">
    <property type="entry name" value="Beta-lactam/transpept-like"/>
</dbReference>
<dbReference type="SUPFAM" id="SSF54427">
    <property type="entry name" value="NTF2-like"/>
    <property type="match status" value="1"/>
</dbReference>
<proteinExistence type="inferred from homology"/>
<evidence type="ECO:0000256" key="3">
    <source>
        <dbReference type="ARBA" id="ARBA00023136"/>
    </source>
</evidence>
<dbReference type="Pfam" id="PF05223">
    <property type="entry name" value="MecA_N"/>
    <property type="match status" value="1"/>
</dbReference>
<dbReference type="EMBL" id="JBHTNU010000004">
    <property type="protein sequence ID" value="MFD1426384.1"/>
    <property type="molecule type" value="Genomic_DNA"/>
</dbReference>
<keyword evidence="4" id="KW-0812">Transmembrane</keyword>
<dbReference type="InterPro" id="IPR001460">
    <property type="entry name" value="PCN-bd_Tpept"/>
</dbReference>
<dbReference type="InterPro" id="IPR007887">
    <property type="entry name" value="MecA_N"/>
</dbReference>
<dbReference type="PANTHER" id="PTHR30627:SF25">
    <property type="entry name" value="PENICILLIN-BINDING PROTEIN 3"/>
    <property type="match status" value="1"/>
</dbReference>
<dbReference type="Gene3D" id="3.10.450.100">
    <property type="entry name" value="NTF2-like, domain 1"/>
    <property type="match status" value="1"/>
</dbReference>
<protein>
    <submittedName>
        <fullName evidence="8">Penicillin-binding transpeptidase domain-containing protein</fullName>
    </submittedName>
</protein>
<dbReference type="RefSeq" id="WP_380163433.1">
    <property type="nucleotide sequence ID" value="NZ_JBHTNU010000004.1"/>
</dbReference>
<accession>A0ABW4C8P8</accession>
<evidence type="ECO:0000256" key="1">
    <source>
        <dbReference type="ARBA" id="ARBA00004370"/>
    </source>
</evidence>
<keyword evidence="9" id="KW-1185">Reference proteome</keyword>
<dbReference type="PANTHER" id="PTHR30627">
    <property type="entry name" value="PEPTIDOGLYCAN D,D-TRANSPEPTIDASE"/>
    <property type="match status" value="1"/>
</dbReference>
<dbReference type="SUPFAM" id="SSF56519">
    <property type="entry name" value="Penicillin binding protein dimerisation domain"/>
    <property type="match status" value="1"/>
</dbReference>
<dbReference type="SUPFAM" id="SSF56601">
    <property type="entry name" value="beta-lactamase/transpeptidase-like"/>
    <property type="match status" value="1"/>
</dbReference>
<comment type="similarity">
    <text evidence="2">Belongs to the transpeptidase family.</text>
</comment>
<keyword evidence="3 4" id="KW-0472">Membrane</keyword>
<dbReference type="Proteomes" id="UP001597282">
    <property type="component" value="Unassembled WGS sequence"/>
</dbReference>
<reference evidence="9" key="1">
    <citation type="journal article" date="2019" name="Int. J. Syst. Evol. Microbiol.">
        <title>The Global Catalogue of Microorganisms (GCM) 10K type strain sequencing project: providing services to taxonomists for standard genome sequencing and annotation.</title>
        <authorList>
            <consortium name="The Broad Institute Genomics Platform"/>
            <consortium name="The Broad Institute Genome Sequencing Center for Infectious Disease"/>
            <person name="Wu L."/>
            <person name="Ma J."/>
        </authorList>
    </citation>
    <scope>NUCLEOTIDE SEQUENCE [LARGE SCALE GENOMIC DNA]</scope>
    <source>
        <strain evidence="9">S1</strain>
    </source>
</reference>
<dbReference type="InterPro" id="IPR050515">
    <property type="entry name" value="Beta-lactam/transpept"/>
</dbReference>
<dbReference type="Pfam" id="PF00905">
    <property type="entry name" value="Transpeptidase"/>
    <property type="match status" value="1"/>
</dbReference>
<gene>
    <name evidence="8" type="ORF">ACFQ4Y_05465</name>
</gene>
<comment type="subcellular location">
    <subcellularLocation>
        <location evidence="1">Membrane</location>
    </subcellularLocation>
</comment>
<dbReference type="InterPro" id="IPR032710">
    <property type="entry name" value="NTF2-like_dom_sf"/>
</dbReference>
<organism evidence="8 9">
    <name type="scientific">Kroppenstedtia sanguinis</name>
    <dbReference type="NCBI Taxonomy" id="1380684"/>
    <lineage>
        <taxon>Bacteria</taxon>
        <taxon>Bacillati</taxon>
        <taxon>Bacillota</taxon>
        <taxon>Bacilli</taxon>
        <taxon>Bacillales</taxon>
        <taxon>Thermoactinomycetaceae</taxon>
        <taxon>Kroppenstedtia</taxon>
    </lineage>
</organism>
<evidence type="ECO:0000313" key="9">
    <source>
        <dbReference type="Proteomes" id="UP001597282"/>
    </source>
</evidence>
<sequence length="684" mass="75794">MDNSKFPISKKITLLIVVVLIASIAGLVYVFQGNSGPGPQAVLEKYMNHWEQGDYASMYELLSKDAQQKVTQKEFVKKHESIAKGIKQKEIQLKLGKTSEEEVETIPFSSRIETDTVGVLSFKNQAKMVEDDEGWRVAWTPSLIFPQMKEGDRVGVLRTPPGTRGKITARNGEPLATNAQKTAVGMVPNEVLEPKKTSQELAKALNRDPETIQKQLKQGEKKDPSRFIPIQVFDGKGGKQVDRLQKITGVTVQDASDRVYPQKDLTAHVTGYIRPITKEQLKKYKEKGGYQPGDWIGHRGLESDLEEQLRGTPGWKVVISRGDGKQKAVLGETPAKKGKDVQTTIDLKTQRQLYQGIQKDKGASVALQPRTGEILAMVSAPSYDPNQFIQGLSQDEWSRVSGSDQPLANRAKLAYAPGSTMKPITAAIALNTKSITLDTTYNTDKGKWQKDSSWGGYYVTRVDNPGGGVDLAKALAWSDNIYFARVGLKIGEAKTIEYYKKFGFNAKLDDLGMTPSQFSNSNKLDNEILLADTSYGQGQLLVSPLHLAAMYTTFANKGDMIQPYLIVDPDQKGKRVIWKKNVITPDNANQVRKLLRGVVELPKGSARDLKTDGVELGAKTGTAELKASKDDKDERQLGWLAWMAGKKGEKPDIVVASMVDEVQDRGGSHYLFPSVKKMLEERYR</sequence>
<feature type="transmembrane region" description="Helical" evidence="4">
    <location>
        <begin position="12"/>
        <end position="31"/>
    </location>
</feature>
<evidence type="ECO:0000313" key="8">
    <source>
        <dbReference type="EMBL" id="MFD1426384.1"/>
    </source>
</evidence>
<dbReference type="Pfam" id="PF03717">
    <property type="entry name" value="PBP_dimer"/>
    <property type="match status" value="1"/>
</dbReference>
<feature type="domain" description="Penicillin-binding protein transpeptidase" evidence="5">
    <location>
        <begin position="362"/>
        <end position="678"/>
    </location>
</feature>
<evidence type="ECO:0000259" key="5">
    <source>
        <dbReference type="Pfam" id="PF00905"/>
    </source>
</evidence>
<dbReference type="InterPro" id="IPR005311">
    <property type="entry name" value="PBP_dimer"/>
</dbReference>
<feature type="domain" description="NTF2-like N-terminal transpeptidase" evidence="7">
    <location>
        <begin position="39"/>
        <end position="152"/>
    </location>
</feature>
<feature type="domain" description="Penicillin-binding protein dimerisation" evidence="6">
    <location>
        <begin position="161"/>
        <end position="326"/>
    </location>
</feature>
<evidence type="ECO:0000256" key="4">
    <source>
        <dbReference type="SAM" id="Phobius"/>
    </source>
</evidence>
<dbReference type="InterPro" id="IPR036138">
    <property type="entry name" value="PBP_dimer_sf"/>
</dbReference>